<dbReference type="AlphaFoldDB" id="A0A9N7VX94"/>
<feature type="compositionally biased region" description="Polar residues" evidence="1">
    <location>
        <begin position="217"/>
        <end position="227"/>
    </location>
</feature>
<protein>
    <submittedName>
        <fullName evidence="2">Uncharacterized protein</fullName>
    </submittedName>
</protein>
<feature type="region of interest" description="Disordered" evidence="1">
    <location>
        <begin position="163"/>
        <end position="227"/>
    </location>
</feature>
<evidence type="ECO:0000313" key="3">
    <source>
        <dbReference type="Proteomes" id="UP001153269"/>
    </source>
</evidence>
<feature type="compositionally biased region" description="Low complexity" evidence="1">
    <location>
        <begin position="173"/>
        <end position="191"/>
    </location>
</feature>
<gene>
    <name evidence="2" type="ORF">PLEPLA_LOCUS44658</name>
</gene>
<feature type="region of interest" description="Disordered" evidence="1">
    <location>
        <begin position="64"/>
        <end position="101"/>
    </location>
</feature>
<keyword evidence="3" id="KW-1185">Reference proteome</keyword>
<reference evidence="2" key="1">
    <citation type="submission" date="2020-03" db="EMBL/GenBank/DDBJ databases">
        <authorList>
            <person name="Weist P."/>
        </authorList>
    </citation>
    <scope>NUCLEOTIDE SEQUENCE</scope>
</reference>
<dbReference type="EMBL" id="CADEAL010004315">
    <property type="protein sequence ID" value="CAB1456863.1"/>
    <property type="molecule type" value="Genomic_DNA"/>
</dbReference>
<comment type="caution">
    <text evidence="2">The sequence shown here is derived from an EMBL/GenBank/DDBJ whole genome shotgun (WGS) entry which is preliminary data.</text>
</comment>
<dbReference type="Proteomes" id="UP001153269">
    <property type="component" value="Unassembled WGS sequence"/>
</dbReference>
<proteinExistence type="predicted"/>
<organism evidence="2 3">
    <name type="scientific">Pleuronectes platessa</name>
    <name type="common">European plaice</name>
    <dbReference type="NCBI Taxonomy" id="8262"/>
    <lineage>
        <taxon>Eukaryota</taxon>
        <taxon>Metazoa</taxon>
        <taxon>Chordata</taxon>
        <taxon>Craniata</taxon>
        <taxon>Vertebrata</taxon>
        <taxon>Euteleostomi</taxon>
        <taxon>Actinopterygii</taxon>
        <taxon>Neopterygii</taxon>
        <taxon>Teleostei</taxon>
        <taxon>Neoteleostei</taxon>
        <taxon>Acanthomorphata</taxon>
        <taxon>Carangaria</taxon>
        <taxon>Pleuronectiformes</taxon>
        <taxon>Pleuronectoidei</taxon>
        <taxon>Pleuronectidae</taxon>
        <taxon>Pleuronectes</taxon>
    </lineage>
</organism>
<evidence type="ECO:0000313" key="2">
    <source>
        <dbReference type="EMBL" id="CAB1456863.1"/>
    </source>
</evidence>
<name>A0A9N7VX94_PLEPL</name>
<feature type="compositionally biased region" description="Low complexity" evidence="1">
    <location>
        <begin position="199"/>
        <end position="209"/>
    </location>
</feature>
<evidence type="ECO:0000256" key="1">
    <source>
        <dbReference type="SAM" id="MobiDB-lite"/>
    </source>
</evidence>
<accession>A0A9N7VX94</accession>
<sequence>MAHYVWREEGAERSVEAAAASVFNLEPGERLCFLCWESSASRIRRGGGGGRRKSSEDRACLTARRYDSVSHPPAQQQAEGQRSRRGWRWGAGVRPSPQADKEVARMGLESRVYKANATGIRFYEGNTQTHPRAHFIALTFRCRGGDGAGSHGHTCFEREADAISRQQDRRPGQQQQQQQQQQQHLMPSSHLAPPPPPTYLTSLLPHLQPHPLPLAVQDSNPQKRAAG</sequence>